<gene>
    <name evidence="4" type="primary">bamB</name>
    <name evidence="6" type="ORF">OLEAN_C14930</name>
</gene>
<dbReference type="InterPro" id="IPR017687">
    <property type="entry name" value="BamB"/>
</dbReference>
<dbReference type="InterPro" id="IPR011047">
    <property type="entry name" value="Quinoprotein_ADH-like_sf"/>
</dbReference>
<dbReference type="PANTHER" id="PTHR34512">
    <property type="entry name" value="CELL SURFACE PROTEIN"/>
    <property type="match status" value="1"/>
</dbReference>
<proteinExistence type="inferred from homology"/>
<evidence type="ECO:0000256" key="3">
    <source>
        <dbReference type="ARBA" id="ARBA00023237"/>
    </source>
</evidence>
<dbReference type="PROSITE" id="PS51257">
    <property type="entry name" value="PROKAR_LIPOPROTEIN"/>
    <property type="match status" value="1"/>
</dbReference>
<dbReference type="Proteomes" id="UP000032749">
    <property type="component" value="Chromosome"/>
</dbReference>
<evidence type="ECO:0000259" key="5">
    <source>
        <dbReference type="Pfam" id="PF13360"/>
    </source>
</evidence>
<dbReference type="InterPro" id="IPR015943">
    <property type="entry name" value="WD40/YVTN_repeat-like_dom_sf"/>
</dbReference>
<keyword evidence="4" id="KW-0564">Palmitate</keyword>
<dbReference type="GO" id="GO:0051205">
    <property type="term" value="P:protein insertion into membrane"/>
    <property type="evidence" value="ECO:0007669"/>
    <property type="project" value="UniProtKB-UniRule"/>
</dbReference>
<dbReference type="AlphaFoldDB" id="R4YTC2"/>
<comment type="subcellular location">
    <subcellularLocation>
        <location evidence="4">Cell outer membrane</location>
        <topology evidence="4">Lipid-anchor</topology>
    </subcellularLocation>
</comment>
<evidence type="ECO:0000256" key="2">
    <source>
        <dbReference type="ARBA" id="ARBA00023136"/>
    </source>
</evidence>
<comment type="subunit">
    <text evidence="4">Part of the Bam complex.</text>
</comment>
<protein>
    <recommendedName>
        <fullName evidence="4">Outer membrane protein assembly factor BamB</fullName>
    </recommendedName>
</protein>
<dbReference type="STRING" id="698738.OLEAN_C14930"/>
<feature type="domain" description="Pyrrolo-quinoline quinone repeat" evidence="5">
    <location>
        <begin position="87"/>
        <end position="312"/>
    </location>
</feature>
<dbReference type="Gene3D" id="2.130.10.10">
    <property type="entry name" value="YVTN repeat-like/Quinoprotein amine dehydrogenase"/>
    <property type="match status" value="1"/>
</dbReference>
<accession>R4YTC2</accession>
<keyword evidence="3 4" id="KW-0998">Cell outer membrane</keyword>
<dbReference type="InterPro" id="IPR018391">
    <property type="entry name" value="PQQ_b-propeller_rpt"/>
</dbReference>
<dbReference type="KEGG" id="oai:OLEAN_C14930"/>
<evidence type="ECO:0000313" key="7">
    <source>
        <dbReference type="Proteomes" id="UP000032749"/>
    </source>
</evidence>
<keyword evidence="1 4" id="KW-0732">Signal</keyword>
<evidence type="ECO:0000313" key="6">
    <source>
        <dbReference type="EMBL" id="CCK75669.1"/>
    </source>
</evidence>
<dbReference type="Pfam" id="PF13360">
    <property type="entry name" value="PQQ_2"/>
    <property type="match status" value="1"/>
</dbReference>
<organism evidence="6 7">
    <name type="scientific">Oleispira antarctica RB-8</name>
    <dbReference type="NCBI Taxonomy" id="698738"/>
    <lineage>
        <taxon>Bacteria</taxon>
        <taxon>Pseudomonadati</taxon>
        <taxon>Pseudomonadota</taxon>
        <taxon>Gammaproteobacteria</taxon>
        <taxon>Oceanospirillales</taxon>
        <taxon>Oceanospirillaceae</taxon>
        <taxon>Oleispira</taxon>
    </lineage>
</organism>
<keyword evidence="2 4" id="KW-0472">Membrane</keyword>
<evidence type="ECO:0000256" key="1">
    <source>
        <dbReference type="ARBA" id="ARBA00022729"/>
    </source>
</evidence>
<dbReference type="HAMAP" id="MF_00923">
    <property type="entry name" value="OM_assembly_BamB"/>
    <property type="match status" value="1"/>
</dbReference>
<dbReference type="NCBIfam" id="TIGR03300">
    <property type="entry name" value="assembly_YfgL"/>
    <property type="match status" value="1"/>
</dbReference>
<dbReference type="PANTHER" id="PTHR34512:SF30">
    <property type="entry name" value="OUTER MEMBRANE PROTEIN ASSEMBLY FACTOR BAMB"/>
    <property type="match status" value="1"/>
</dbReference>
<reference evidence="6 7" key="1">
    <citation type="journal article" date="2013" name="Nat. Commun.">
        <title>Genome sequence and functional genomic analysis of the oil-degrading bacterium Oleispira antarctica.</title>
        <authorList>
            <person name="Kube M."/>
            <person name="Chernikova T.N."/>
            <person name="Al-Ramahi Y."/>
            <person name="Beloqui A."/>
            <person name="Lopez-Cortez N."/>
            <person name="Guazzaroni M.E."/>
            <person name="Heipieper H.J."/>
            <person name="Klages S."/>
            <person name="Kotsyurbenko O.R."/>
            <person name="Langer I."/>
            <person name="Nechitaylo T.Y."/>
            <person name="Lunsdorf H."/>
            <person name="Fernandez M."/>
            <person name="Juarez S."/>
            <person name="Ciordia S."/>
            <person name="Singer A."/>
            <person name="Kagan O."/>
            <person name="Egorova O."/>
            <person name="Petit P.A."/>
            <person name="Stogios P."/>
            <person name="Kim Y."/>
            <person name="Tchigvintsev A."/>
            <person name="Flick R."/>
            <person name="Denaro R."/>
            <person name="Genovese M."/>
            <person name="Albar J.P."/>
            <person name="Reva O.N."/>
            <person name="Martinez-Gomariz M."/>
            <person name="Tran H."/>
            <person name="Ferrer M."/>
            <person name="Savchenko A."/>
            <person name="Yakunin A.F."/>
            <person name="Yakimov M.M."/>
            <person name="Golyshina O.V."/>
            <person name="Reinhardt R."/>
            <person name="Golyshin P.N."/>
        </authorList>
    </citation>
    <scope>NUCLEOTIDE SEQUENCE [LARGE SCALE GENOMIC DNA]</scope>
</reference>
<dbReference type="SMART" id="SM00564">
    <property type="entry name" value="PQQ"/>
    <property type="match status" value="7"/>
</dbReference>
<dbReference type="SUPFAM" id="SSF50998">
    <property type="entry name" value="Quinoprotein alcohol dehydrogenase-like"/>
    <property type="match status" value="1"/>
</dbReference>
<name>R4YTC2_OLEAN</name>
<dbReference type="GO" id="GO:0009279">
    <property type="term" value="C:cell outer membrane"/>
    <property type="evidence" value="ECO:0007669"/>
    <property type="project" value="UniProtKB-SubCell"/>
</dbReference>
<keyword evidence="7" id="KW-1185">Reference proteome</keyword>
<dbReference type="OrthoDB" id="5173551at2"/>
<comment type="function">
    <text evidence="4">Part of the outer membrane protein assembly complex, which is involved in assembly and insertion of beta-barrel proteins into the outer membrane.</text>
</comment>
<dbReference type="InterPro" id="IPR002372">
    <property type="entry name" value="PQQ_rpt_dom"/>
</dbReference>
<keyword evidence="4" id="KW-0449">Lipoprotein</keyword>
<comment type="similarity">
    <text evidence="4">Belongs to the BamB family.</text>
</comment>
<sequence length="410" mass="44990">MKPQLIIATLASVFLLACSSQETKSGTLAEDVESGPAELVSFDESVDIDVVWRRSLGKGSGAKNIRLRPALSGDNVYAADYNGQLWALELSSGDKIWSQKFDQRITSGVVVAENDLYIATEDGLLHSIAKSNGELQWSQPLSSESIAPVVVDNTQVYIRTIDGHLTAFDRRNGKQNWTYEAALPVLTVHGTGSPVLLQNLVVTGFANGKLVAVDRELGIPRWNKRLAIPQGRSELERLVDLDGTPLVENGVVYATAYHGKLSAIGFDGKTQWETELSSYFGPALGLGNLYVTRDDDHVQAYDQVNGASVWSQSALQGRFLNQPVEYENYVVVADFEGYVHVLAQVDGEMLGRLSVRPKPLHMTLPNQPEMYNWRPLRGKDFGIRSVMQSTPNGLLAYTNAGELLLLQLAN</sequence>
<evidence type="ECO:0000256" key="4">
    <source>
        <dbReference type="HAMAP-Rule" id="MF_00923"/>
    </source>
</evidence>
<dbReference type="EMBL" id="FO203512">
    <property type="protein sequence ID" value="CCK75669.1"/>
    <property type="molecule type" value="Genomic_DNA"/>
</dbReference>
<dbReference type="GO" id="GO:0043165">
    <property type="term" value="P:Gram-negative-bacterium-type cell outer membrane assembly"/>
    <property type="evidence" value="ECO:0007669"/>
    <property type="project" value="UniProtKB-UniRule"/>
</dbReference>
<dbReference type="HOGENOM" id="CLU_027480_0_1_6"/>